<dbReference type="RefSeq" id="WP_290363566.1">
    <property type="nucleotide sequence ID" value="NZ_JAUFQU010000001.1"/>
</dbReference>
<organism evidence="2 3">
    <name type="scientific">Paenimyroides ceti</name>
    <dbReference type="NCBI Taxonomy" id="395087"/>
    <lineage>
        <taxon>Bacteria</taxon>
        <taxon>Pseudomonadati</taxon>
        <taxon>Bacteroidota</taxon>
        <taxon>Flavobacteriia</taxon>
        <taxon>Flavobacteriales</taxon>
        <taxon>Flavobacteriaceae</taxon>
        <taxon>Paenimyroides</taxon>
    </lineage>
</organism>
<keyword evidence="1" id="KW-0812">Transmembrane</keyword>
<name>A0ABT8CTT5_9FLAO</name>
<sequence length="156" mass="18680">MPTVDFFKEKAKMPQFLLVVFILEFFLVLILGNLDKYEMIYLTLFNVFFCGIIFFSSFSLQLNKFGVSYSFLLIRNKIPWHEIKYIELKNTLMDDFPLGYGVRYSRKLGWAYVFGSDTALYIELKNQKRYVLNVKNKEHLICFIKENRLTEFFINI</sequence>
<evidence type="ECO:0000313" key="2">
    <source>
        <dbReference type="EMBL" id="MDN3707594.1"/>
    </source>
</evidence>
<dbReference type="Proteomes" id="UP001242368">
    <property type="component" value="Unassembled WGS sequence"/>
</dbReference>
<feature type="transmembrane region" description="Helical" evidence="1">
    <location>
        <begin position="40"/>
        <end position="60"/>
    </location>
</feature>
<keyword evidence="3" id="KW-1185">Reference proteome</keyword>
<gene>
    <name evidence="2" type="ORF">QW060_10660</name>
</gene>
<proteinExistence type="predicted"/>
<evidence type="ECO:0000256" key="1">
    <source>
        <dbReference type="SAM" id="Phobius"/>
    </source>
</evidence>
<keyword evidence="1" id="KW-0472">Membrane</keyword>
<accession>A0ABT8CTT5</accession>
<comment type="caution">
    <text evidence="2">The sequence shown here is derived from an EMBL/GenBank/DDBJ whole genome shotgun (WGS) entry which is preliminary data.</text>
</comment>
<dbReference type="EMBL" id="JAUFQU010000001">
    <property type="protein sequence ID" value="MDN3707594.1"/>
    <property type="molecule type" value="Genomic_DNA"/>
</dbReference>
<protein>
    <recommendedName>
        <fullName evidence="4">Bacterial Pleckstrin homology domain-containing protein</fullName>
    </recommendedName>
</protein>
<feature type="transmembrane region" description="Helical" evidence="1">
    <location>
        <begin position="16"/>
        <end position="34"/>
    </location>
</feature>
<evidence type="ECO:0000313" key="3">
    <source>
        <dbReference type="Proteomes" id="UP001242368"/>
    </source>
</evidence>
<evidence type="ECO:0008006" key="4">
    <source>
        <dbReference type="Google" id="ProtNLM"/>
    </source>
</evidence>
<keyword evidence="1" id="KW-1133">Transmembrane helix</keyword>
<reference evidence="3" key="1">
    <citation type="journal article" date="2019" name="Int. J. Syst. Evol. Microbiol.">
        <title>The Global Catalogue of Microorganisms (GCM) 10K type strain sequencing project: providing services to taxonomists for standard genome sequencing and annotation.</title>
        <authorList>
            <consortium name="The Broad Institute Genomics Platform"/>
            <consortium name="The Broad Institute Genome Sequencing Center for Infectious Disease"/>
            <person name="Wu L."/>
            <person name="Ma J."/>
        </authorList>
    </citation>
    <scope>NUCLEOTIDE SEQUENCE [LARGE SCALE GENOMIC DNA]</scope>
    <source>
        <strain evidence="3">CECT 7184</strain>
    </source>
</reference>